<comment type="caution">
    <text evidence="1">The sequence shown here is derived from an EMBL/GenBank/DDBJ whole genome shotgun (WGS) entry which is preliminary data.</text>
</comment>
<evidence type="ECO:0000313" key="1">
    <source>
        <dbReference type="EMBL" id="MPM89842.1"/>
    </source>
</evidence>
<organism evidence="1">
    <name type="scientific">bioreactor metagenome</name>
    <dbReference type="NCBI Taxonomy" id="1076179"/>
    <lineage>
        <taxon>unclassified sequences</taxon>
        <taxon>metagenomes</taxon>
        <taxon>ecological metagenomes</taxon>
    </lineage>
</organism>
<sequence>MRIRFIICPGESHHAGANETTDVIYMAVGLIIVDTAVQPDEFFDIQILAQKRFDLFLSFIGVAVFVQQALAGGHERTFTIHMDGAAFQH</sequence>
<gene>
    <name evidence="1" type="ORF">SDC9_136957</name>
</gene>
<proteinExistence type="predicted"/>
<dbReference type="AlphaFoldDB" id="A0A645DMS9"/>
<reference evidence="1" key="1">
    <citation type="submission" date="2019-08" db="EMBL/GenBank/DDBJ databases">
        <authorList>
            <person name="Kucharzyk K."/>
            <person name="Murdoch R.W."/>
            <person name="Higgins S."/>
            <person name="Loffler F."/>
        </authorList>
    </citation>
    <scope>NUCLEOTIDE SEQUENCE</scope>
</reference>
<protein>
    <submittedName>
        <fullName evidence="1">Uncharacterized protein</fullName>
    </submittedName>
</protein>
<name>A0A645DMS9_9ZZZZ</name>
<accession>A0A645DMS9</accession>
<dbReference type="EMBL" id="VSSQ01037210">
    <property type="protein sequence ID" value="MPM89842.1"/>
    <property type="molecule type" value="Genomic_DNA"/>
</dbReference>